<feature type="domain" description="DUF4365" evidence="1">
    <location>
        <begin position="5"/>
        <end position="123"/>
    </location>
</feature>
<dbReference type="Proteomes" id="UP001268819">
    <property type="component" value="Unassembled WGS sequence"/>
</dbReference>
<organism evidence="2 3">
    <name type="scientific">Saccharothrix longispora</name>
    <dbReference type="NCBI Taxonomy" id="33920"/>
    <lineage>
        <taxon>Bacteria</taxon>
        <taxon>Bacillati</taxon>
        <taxon>Actinomycetota</taxon>
        <taxon>Actinomycetes</taxon>
        <taxon>Pseudonocardiales</taxon>
        <taxon>Pseudonocardiaceae</taxon>
        <taxon>Saccharothrix</taxon>
    </lineage>
</organism>
<keyword evidence="3" id="KW-1185">Reference proteome</keyword>
<gene>
    <name evidence="2" type="ORF">J2S66_002860</name>
</gene>
<sequence length="276" mass="31645">MERRVTNDYGVDLEVEMFREGRTEGSLLLLQVKGVQTTPRHDETWRFRMAVNGLEYAEMFTIPVILVVNPTAEDVNHFRFLWLQQYINVVLDHDQPNWRSQKTVTVKLPPENTFPTPRNISRWRHIARAPKRTRQLGLLAFHAHEFQIYAERFQLDDRNLDHLKELDLILDSVFALDTLFGADGWHWSRLLAATSLEEPRKIIKKILAGETIKASDLGGGYANASSAIGIDVEWLIDAGVHSLIFSVGNQLSSLVATANNYHLPRLNWLAHGDHDF</sequence>
<evidence type="ECO:0000259" key="1">
    <source>
        <dbReference type="Pfam" id="PF14280"/>
    </source>
</evidence>
<dbReference type="EMBL" id="JAVDSG010000001">
    <property type="protein sequence ID" value="MDR6594476.1"/>
    <property type="molecule type" value="Genomic_DNA"/>
</dbReference>
<accession>A0ABU1PV40</accession>
<name>A0ABU1PV40_9PSEU</name>
<dbReference type="RefSeq" id="WP_344960008.1">
    <property type="nucleotide sequence ID" value="NZ_BAAAXB010000001.1"/>
</dbReference>
<evidence type="ECO:0000313" key="2">
    <source>
        <dbReference type="EMBL" id="MDR6594476.1"/>
    </source>
</evidence>
<protein>
    <recommendedName>
        <fullName evidence="1">DUF4365 domain-containing protein</fullName>
    </recommendedName>
</protein>
<proteinExistence type="predicted"/>
<reference evidence="2 3" key="1">
    <citation type="submission" date="2023-07" db="EMBL/GenBank/DDBJ databases">
        <title>Sequencing the genomes of 1000 actinobacteria strains.</title>
        <authorList>
            <person name="Klenk H.-P."/>
        </authorList>
    </citation>
    <scope>NUCLEOTIDE SEQUENCE [LARGE SCALE GENOMIC DNA]</scope>
    <source>
        <strain evidence="2 3">DSM 43749</strain>
    </source>
</reference>
<comment type="caution">
    <text evidence="2">The sequence shown here is derived from an EMBL/GenBank/DDBJ whole genome shotgun (WGS) entry which is preliminary data.</text>
</comment>
<evidence type="ECO:0000313" key="3">
    <source>
        <dbReference type="Proteomes" id="UP001268819"/>
    </source>
</evidence>
<dbReference type="Pfam" id="PF14280">
    <property type="entry name" value="DUF4365"/>
    <property type="match status" value="1"/>
</dbReference>
<dbReference type="InterPro" id="IPR025375">
    <property type="entry name" value="DUF4365"/>
</dbReference>